<dbReference type="InterPro" id="IPR051864">
    <property type="entry name" value="NCF2_NOXA1"/>
</dbReference>
<feature type="compositionally biased region" description="Basic and acidic residues" evidence="8">
    <location>
        <begin position="478"/>
        <end position="496"/>
    </location>
</feature>
<name>A0A0B7FKA6_THACB</name>
<protein>
    <submittedName>
        <fullName evidence="10">Neutrophil cytosol factor 2</fullName>
    </submittedName>
</protein>
<feature type="compositionally biased region" description="Polar residues" evidence="8">
    <location>
        <begin position="352"/>
        <end position="369"/>
    </location>
</feature>
<feature type="compositionally biased region" description="Gly residues" evidence="8">
    <location>
        <begin position="468"/>
        <end position="477"/>
    </location>
</feature>
<evidence type="ECO:0000256" key="4">
    <source>
        <dbReference type="ARBA" id="ARBA00022490"/>
    </source>
</evidence>
<dbReference type="InterPro" id="IPR019734">
    <property type="entry name" value="TPR_rpt"/>
</dbReference>
<keyword evidence="5" id="KW-0677">Repeat</keyword>
<reference evidence="10 11" key="1">
    <citation type="submission" date="2014-11" db="EMBL/GenBank/DDBJ databases">
        <authorList>
            <person name="Wibberg Daniel"/>
        </authorList>
    </citation>
    <scope>NUCLEOTIDE SEQUENCE [LARGE SCALE GENOMIC DNA]</scope>
    <source>
        <strain evidence="10">Rhizoctonia solani AG1-IB 7/3/14</strain>
    </source>
</reference>
<sequence>MSLKLELETWASAVKAYDEENFEEALQIFGRIAESSKILTNMGLIYATIGEHEAAVQHFREAVVLDKYLAVAYFQCGVSNFLLGQYEEAYRDFDEALLYLRGNQAINYEQLGLKFRLYSAEVLFNKGLCFIYMGRVDNGLQEMREAQRAKVTEEHGVIDDAIQDRGEGYTVFSIPVGVLYRPSESKLKNAKAKDYLGKAQLIAASDANDAFTTFTGVTRLQQGLTPSGAPITDGRPLPTLSRSVTMAARVETAPESKAPEPPKPAAPALQKSATVGPGSVARQPGAAPGLGGTTPGLSRNPSSAAGLSRAPSSAAALSRTTSASGSGGSVNGLGGGGPPPVRGLTVRRPGTAGSTQSRPGTAGSVQSQGPPRLPSMPNSNEPLMSPQRSPAGELPRDRDRERDREPSRSAGRSPKSGAARMTEFYDDYIGAYEDPVPPVPDKVATWAAQTKGAPPPPSMPPSRAPSVAGGGRGGGYDRGYDRGYDQRDQRYDERSRPAPSSYGGSSMGLRRKMSRRPTRGYEEEEEGYVSGDYEYSDAPFEMTKIRVKLHYKDDVRGMAISPDMRFEEFLEKVSAKFGRQLGALGLKFKDEDGGRVSMRDDSDYDLAIETAREAARGRAEGKLEIWCFDE</sequence>
<keyword evidence="4" id="KW-0963">Cytoplasm</keyword>
<dbReference type="Pfam" id="PF00564">
    <property type="entry name" value="PB1"/>
    <property type="match status" value="1"/>
</dbReference>
<dbReference type="GO" id="GO:0005737">
    <property type="term" value="C:cytoplasm"/>
    <property type="evidence" value="ECO:0007669"/>
    <property type="project" value="UniProtKB-SubCell"/>
</dbReference>
<dbReference type="PANTHER" id="PTHR15175">
    <property type="entry name" value="NEUTROPHIL CYTOSOLIC FACTOR 2, NEUTROPHIL NADPH OXIDASE FACTOR 2"/>
    <property type="match status" value="1"/>
</dbReference>
<dbReference type="PROSITE" id="PS51745">
    <property type="entry name" value="PB1"/>
    <property type="match status" value="1"/>
</dbReference>
<dbReference type="SUPFAM" id="SSF48452">
    <property type="entry name" value="TPR-like"/>
    <property type="match status" value="1"/>
</dbReference>
<dbReference type="Pfam" id="PF13181">
    <property type="entry name" value="TPR_8"/>
    <property type="match status" value="1"/>
</dbReference>
<evidence type="ECO:0000256" key="8">
    <source>
        <dbReference type="SAM" id="MobiDB-lite"/>
    </source>
</evidence>
<organism evidence="10 11">
    <name type="scientific">Thanatephorus cucumeris (strain AG1-IB / isolate 7/3/14)</name>
    <name type="common">Lettuce bottom rot fungus</name>
    <name type="synonym">Rhizoctonia solani</name>
    <dbReference type="NCBI Taxonomy" id="1108050"/>
    <lineage>
        <taxon>Eukaryota</taxon>
        <taxon>Fungi</taxon>
        <taxon>Dikarya</taxon>
        <taxon>Basidiomycota</taxon>
        <taxon>Agaricomycotina</taxon>
        <taxon>Agaricomycetes</taxon>
        <taxon>Cantharellales</taxon>
        <taxon>Ceratobasidiaceae</taxon>
        <taxon>Rhizoctonia</taxon>
        <taxon>Rhizoctonia solani AG-1</taxon>
    </lineage>
</organism>
<dbReference type="Gene3D" id="3.10.20.90">
    <property type="entry name" value="Phosphatidylinositol 3-kinase Catalytic Subunit, Chain A, domain 1"/>
    <property type="match status" value="1"/>
</dbReference>
<feature type="region of interest" description="Disordered" evidence="8">
    <location>
        <begin position="248"/>
        <end position="525"/>
    </location>
</feature>
<dbReference type="SMART" id="SM00666">
    <property type="entry name" value="PB1"/>
    <property type="match status" value="1"/>
</dbReference>
<keyword evidence="6 7" id="KW-0802">TPR repeat</keyword>
<dbReference type="AlphaFoldDB" id="A0A0B7FKA6"/>
<dbReference type="Proteomes" id="UP000059188">
    <property type="component" value="Unassembled WGS sequence"/>
</dbReference>
<evidence type="ECO:0000256" key="2">
    <source>
        <dbReference type="ARBA" id="ARBA00008051"/>
    </source>
</evidence>
<keyword evidence="3" id="KW-0728">SH3 domain</keyword>
<dbReference type="InterPro" id="IPR000270">
    <property type="entry name" value="PB1_dom"/>
</dbReference>
<dbReference type="Gene3D" id="1.25.40.10">
    <property type="entry name" value="Tetratricopeptide repeat domain"/>
    <property type="match status" value="1"/>
</dbReference>
<comment type="subcellular location">
    <subcellularLocation>
        <location evidence="1">Cytoplasm</location>
    </subcellularLocation>
</comment>
<dbReference type="SMART" id="SM00028">
    <property type="entry name" value="TPR"/>
    <property type="match status" value="3"/>
</dbReference>
<dbReference type="PROSITE" id="PS50005">
    <property type="entry name" value="TPR"/>
    <property type="match status" value="1"/>
</dbReference>
<feature type="compositionally biased region" description="Pro residues" evidence="8">
    <location>
        <begin position="453"/>
        <end position="463"/>
    </location>
</feature>
<dbReference type="InterPro" id="IPR011990">
    <property type="entry name" value="TPR-like_helical_dom_sf"/>
</dbReference>
<evidence type="ECO:0000256" key="1">
    <source>
        <dbReference type="ARBA" id="ARBA00004496"/>
    </source>
</evidence>
<proteinExistence type="inferred from homology"/>
<feature type="compositionally biased region" description="Low complexity" evidence="8">
    <location>
        <begin position="295"/>
        <end position="324"/>
    </location>
</feature>
<dbReference type="FunFam" id="1.25.40.10:FF:000017">
    <property type="entry name" value="NADPH oxidase regulator NoxR"/>
    <property type="match status" value="1"/>
</dbReference>
<dbReference type="PANTHER" id="PTHR15175:SF0">
    <property type="entry name" value="SH3 DOMAIN-CONTAINING PROTEIN C23A1.17"/>
    <property type="match status" value="1"/>
</dbReference>
<feature type="compositionally biased region" description="Gly residues" evidence="8">
    <location>
        <begin position="325"/>
        <end position="336"/>
    </location>
</feature>
<feature type="domain" description="PB1" evidence="9">
    <location>
        <begin position="544"/>
        <end position="630"/>
    </location>
</feature>
<dbReference type="OrthoDB" id="9450131at2759"/>
<evidence type="ECO:0000313" key="11">
    <source>
        <dbReference type="Proteomes" id="UP000059188"/>
    </source>
</evidence>
<dbReference type="SUPFAM" id="SSF54277">
    <property type="entry name" value="CAD &amp; PB1 domains"/>
    <property type="match status" value="1"/>
</dbReference>
<evidence type="ECO:0000256" key="6">
    <source>
        <dbReference type="ARBA" id="ARBA00022803"/>
    </source>
</evidence>
<feature type="repeat" description="TPR" evidence="7">
    <location>
        <begin position="36"/>
        <end position="69"/>
    </location>
</feature>
<dbReference type="STRING" id="1108050.A0A0B7FKA6"/>
<evidence type="ECO:0000259" key="9">
    <source>
        <dbReference type="PROSITE" id="PS51745"/>
    </source>
</evidence>
<feature type="compositionally biased region" description="Basic and acidic residues" evidence="8">
    <location>
        <begin position="394"/>
        <end position="407"/>
    </location>
</feature>
<feature type="compositionally biased region" description="Polar residues" evidence="8">
    <location>
        <begin position="376"/>
        <end position="388"/>
    </location>
</feature>
<feature type="compositionally biased region" description="Basic residues" evidence="8">
    <location>
        <begin position="509"/>
        <end position="518"/>
    </location>
</feature>
<evidence type="ECO:0000313" key="10">
    <source>
        <dbReference type="EMBL" id="CEL56567.1"/>
    </source>
</evidence>
<comment type="similarity">
    <text evidence="2">Belongs to the NCF2/NOXA1 family.</text>
</comment>
<gene>
    <name evidence="10" type="ORF">RSOLAG1IB_07916</name>
</gene>
<dbReference type="EMBL" id="LN679122">
    <property type="protein sequence ID" value="CEL56567.1"/>
    <property type="molecule type" value="Genomic_DNA"/>
</dbReference>
<accession>A0A0B7FKA6</accession>
<evidence type="ECO:0000256" key="5">
    <source>
        <dbReference type="ARBA" id="ARBA00022737"/>
    </source>
</evidence>
<keyword evidence="11" id="KW-1185">Reference proteome</keyword>
<evidence type="ECO:0000256" key="7">
    <source>
        <dbReference type="PROSITE-ProRule" id="PRU00339"/>
    </source>
</evidence>
<evidence type="ECO:0000256" key="3">
    <source>
        <dbReference type="ARBA" id="ARBA00022443"/>
    </source>
</evidence>
<dbReference type="InterPro" id="IPR053793">
    <property type="entry name" value="PB1-like"/>
</dbReference>